<organism evidence="1 2">
    <name type="scientific">Bos mutus</name>
    <name type="common">wild yak</name>
    <dbReference type="NCBI Taxonomy" id="72004"/>
    <lineage>
        <taxon>Eukaryota</taxon>
        <taxon>Metazoa</taxon>
        <taxon>Chordata</taxon>
        <taxon>Craniata</taxon>
        <taxon>Vertebrata</taxon>
        <taxon>Euteleostomi</taxon>
        <taxon>Mammalia</taxon>
        <taxon>Eutheria</taxon>
        <taxon>Laurasiatheria</taxon>
        <taxon>Artiodactyla</taxon>
        <taxon>Ruminantia</taxon>
        <taxon>Pecora</taxon>
        <taxon>Bovidae</taxon>
        <taxon>Bovinae</taxon>
        <taxon>Bos</taxon>
    </lineage>
</organism>
<evidence type="ECO:0000313" key="2">
    <source>
        <dbReference type="Proteomes" id="UP000322234"/>
    </source>
</evidence>
<proteinExistence type="predicted"/>
<accession>A0A6B0RS54</accession>
<keyword evidence="2" id="KW-1185">Reference proteome</keyword>
<dbReference type="AlphaFoldDB" id="A0A6B0RS54"/>
<protein>
    <submittedName>
        <fullName evidence="1">Uncharacterized protein</fullName>
    </submittedName>
</protein>
<name>A0A6B0RS54_9CETA</name>
<gene>
    <name evidence="1" type="ORF">E5288_WYG001717</name>
</gene>
<dbReference type="EMBL" id="VBQZ03000072">
    <property type="protein sequence ID" value="MXQ91537.1"/>
    <property type="molecule type" value="Genomic_DNA"/>
</dbReference>
<reference evidence="1" key="1">
    <citation type="submission" date="2019-10" db="EMBL/GenBank/DDBJ databases">
        <title>The sequence and de novo assembly of the wild yak genome.</title>
        <authorList>
            <person name="Liu Y."/>
        </authorList>
    </citation>
    <scope>NUCLEOTIDE SEQUENCE [LARGE SCALE GENOMIC DNA]</scope>
    <source>
        <strain evidence="1">WY2019</strain>
    </source>
</reference>
<evidence type="ECO:0000313" key="1">
    <source>
        <dbReference type="EMBL" id="MXQ91537.1"/>
    </source>
</evidence>
<comment type="caution">
    <text evidence="1">The sequence shown here is derived from an EMBL/GenBank/DDBJ whole genome shotgun (WGS) entry which is preliminary data.</text>
</comment>
<sequence>MRSLSERTALSLGHTYTCVHTPPQEGRQASCVPSFQVLKRGELSPLVLLPAMFHPVFWDRGTLFKVLASGLYLGLGLLRLLLACRVCVAWSLLPPLGLQLRKRTMLRGSEFGGPAGALGLQAGSQEGDVTCD</sequence>
<dbReference type="Proteomes" id="UP000322234">
    <property type="component" value="Unassembled WGS sequence"/>
</dbReference>